<accession>A0ABW8MQZ5</accession>
<reference evidence="1 2" key="1">
    <citation type="submission" date="2024-11" db="EMBL/GenBank/DDBJ databases">
        <title>Using genomics to understand microbial adaptation to soil warming.</title>
        <authorList>
            <person name="Deangelis K.M. PhD."/>
        </authorList>
    </citation>
    <scope>NUCLEOTIDE SEQUENCE [LARGE SCALE GENOMIC DNA]</scope>
    <source>
        <strain evidence="1 2">GAS97</strain>
    </source>
</reference>
<dbReference type="EMBL" id="JBIYDN010000023">
    <property type="protein sequence ID" value="MFK4446128.1"/>
    <property type="molecule type" value="Genomic_DNA"/>
</dbReference>
<name>A0ABW8MQZ5_9BURK</name>
<keyword evidence="2" id="KW-1185">Reference proteome</keyword>
<evidence type="ECO:0000313" key="1">
    <source>
        <dbReference type="EMBL" id="MFK4446128.1"/>
    </source>
</evidence>
<comment type="caution">
    <text evidence="1">The sequence shown here is derived from an EMBL/GenBank/DDBJ whole genome shotgun (WGS) entry which is preliminary data.</text>
</comment>
<evidence type="ECO:0000313" key="2">
    <source>
        <dbReference type="Proteomes" id="UP001620514"/>
    </source>
</evidence>
<dbReference type="Proteomes" id="UP001620514">
    <property type="component" value="Unassembled WGS sequence"/>
</dbReference>
<organism evidence="1 2">
    <name type="scientific">Caballeronia udeis</name>
    <dbReference type="NCBI Taxonomy" id="1232866"/>
    <lineage>
        <taxon>Bacteria</taxon>
        <taxon>Pseudomonadati</taxon>
        <taxon>Pseudomonadota</taxon>
        <taxon>Betaproteobacteria</taxon>
        <taxon>Burkholderiales</taxon>
        <taxon>Burkholderiaceae</taxon>
        <taxon>Caballeronia</taxon>
    </lineage>
</organism>
<proteinExistence type="predicted"/>
<sequence>MVNTALAPDASRRVNLFQSIELPIMKTNTCDIRAPTYSHLQLKGLPGWNLAGLRVDSAWAREGQRIMLLRRWCGFSRQVSEQQATNIAGVIRGERSIYNSLTGRQHFPRFGVVGIENHDLKRTCSRANTEGHSFRNGEIAVEKHVARQVFRIGTNTARTSS</sequence>
<protein>
    <submittedName>
        <fullName evidence="1">Uncharacterized protein</fullName>
    </submittedName>
</protein>
<gene>
    <name evidence="1" type="ORF">ABH943_006160</name>
</gene>